<keyword evidence="4" id="KW-1185">Reference proteome</keyword>
<accession>A0A284VM50</accession>
<dbReference type="RefSeq" id="WP_096204581.1">
    <property type="nucleotide sequence ID" value="NZ_FZMP01000084.1"/>
</dbReference>
<protein>
    <recommendedName>
        <fullName evidence="2">Cytochrome P460 domain-containing protein</fullName>
    </recommendedName>
</protein>
<dbReference type="InterPro" id="IPR038142">
    <property type="entry name" value="Cytochrome_P460_sp"/>
</dbReference>
<dbReference type="Proteomes" id="UP000218615">
    <property type="component" value="Unassembled WGS sequence"/>
</dbReference>
<organism evidence="3 4">
    <name type="scientific">Candidatus Methanoperedens nitratireducens</name>
    <dbReference type="NCBI Taxonomy" id="1392998"/>
    <lineage>
        <taxon>Archaea</taxon>
        <taxon>Methanobacteriati</taxon>
        <taxon>Methanobacteriota</taxon>
        <taxon>Stenosarchaea group</taxon>
        <taxon>Methanomicrobia</taxon>
        <taxon>Methanosarcinales</taxon>
        <taxon>ANME-2 cluster</taxon>
        <taxon>Candidatus Methanoperedentaceae</taxon>
        <taxon>Candidatus Methanoperedens</taxon>
    </lineage>
</organism>
<proteinExistence type="predicted"/>
<evidence type="ECO:0000256" key="1">
    <source>
        <dbReference type="SAM" id="Phobius"/>
    </source>
</evidence>
<dbReference type="OrthoDB" id="139306at2157"/>
<dbReference type="AlphaFoldDB" id="A0A284VM50"/>
<keyword evidence="1" id="KW-1133">Transmembrane helix</keyword>
<evidence type="ECO:0000313" key="3">
    <source>
        <dbReference type="EMBL" id="SNQ60289.1"/>
    </source>
</evidence>
<dbReference type="PROSITE" id="PS51257">
    <property type="entry name" value="PROKAR_LIPOPROTEIN"/>
    <property type="match status" value="1"/>
</dbReference>
<dbReference type="EMBL" id="FZMP01000084">
    <property type="protein sequence ID" value="SNQ60289.1"/>
    <property type="molecule type" value="Genomic_DNA"/>
</dbReference>
<name>A0A284VM50_9EURY</name>
<feature type="transmembrane region" description="Helical" evidence="1">
    <location>
        <begin position="6"/>
        <end position="24"/>
    </location>
</feature>
<dbReference type="Gene3D" id="3.50.70.20">
    <property type="entry name" value="Cytochrome P460"/>
    <property type="match status" value="1"/>
</dbReference>
<keyword evidence="1" id="KW-0812">Transmembrane</keyword>
<dbReference type="CDD" id="cd20716">
    <property type="entry name" value="cyt_P460_fam"/>
    <property type="match status" value="1"/>
</dbReference>
<sequence length="169" mass="18780">MVKVKNLAYTVLVIFLVSVLLGCVGTRETKLEPKAEGKPLYDYITKGNNYKSWNKWPGTGELYSRSPGSPHGDFLTTYVSDNAFSAIQSKKGSLPDESIIVKENYDANKTLAALTVMYKEDGYDPGNNDWFWAKYGTDGSVQVEGKVNGCIDCHVKQKENDYTFSGPLK</sequence>
<reference evidence="4" key="1">
    <citation type="submission" date="2017-06" db="EMBL/GenBank/DDBJ databases">
        <authorList>
            <person name="Cremers G."/>
        </authorList>
    </citation>
    <scope>NUCLEOTIDE SEQUENCE [LARGE SCALE GENOMIC DNA]</scope>
</reference>
<keyword evidence="1" id="KW-0472">Membrane</keyword>
<gene>
    <name evidence="3" type="ORF">MNV_1740034</name>
</gene>
<evidence type="ECO:0000259" key="2">
    <source>
        <dbReference type="Pfam" id="PF16694"/>
    </source>
</evidence>
<dbReference type="Pfam" id="PF16694">
    <property type="entry name" value="Cytochrome_P460"/>
    <property type="match status" value="1"/>
</dbReference>
<feature type="domain" description="Cytochrome P460" evidence="2">
    <location>
        <begin position="66"/>
        <end position="165"/>
    </location>
</feature>
<dbReference type="InterPro" id="IPR032033">
    <property type="entry name" value="Cytochrome_P460"/>
</dbReference>
<evidence type="ECO:0000313" key="4">
    <source>
        <dbReference type="Proteomes" id="UP000218615"/>
    </source>
</evidence>